<dbReference type="Gene3D" id="3.40.50.450">
    <property type="match status" value="1"/>
</dbReference>
<keyword evidence="2" id="KW-1185">Reference proteome</keyword>
<dbReference type="GO" id="GO:0009159">
    <property type="term" value="P:deoxyribonucleoside monophosphate catabolic process"/>
    <property type="evidence" value="ECO:0007669"/>
    <property type="project" value="TreeGrafter"/>
</dbReference>
<dbReference type="PANTHER" id="PTHR15364">
    <property type="entry name" value="2'-DEOXYNUCLEOSIDE 5'-PHOSPHATE N-HYDROLASE 1"/>
    <property type="match status" value="1"/>
</dbReference>
<protein>
    <recommendedName>
        <fullName evidence="3">Nucleoside 2-deoxyribosyltransferase</fullName>
    </recommendedName>
</protein>
<dbReference type="Proteomes" id="UP000824998">
    <property type="component" value="Unassembled WGS sequence"/>
</dbReference>
<dbReference type="OrthoDB" id="269441at2759"/>
<name>A0A9P7YAQ4_9HELO</name>
<dbReference type="GO" id="GO:0070694">
    <property type="term" value="F:5-hydroxymethyl-dUMP N-hydrolase activity"/>
    <property type="evidence" value="ECO:0007669"/>
    <property type="project" value="TreeGrafter"/>
</dbReference>
<dbReference type="EMBL" id="MU251694">
    <property type="protein sequence ID" value="KAG9230196.1"/>
    <property type="molecule type" value="Genomic_DNA"/>
</dbReference>
<comment type="caution">
    <text evidence="1">The sequence shown here is derived from an EMBL/GenBank/DDBJ whole genome shotgun (WGS) entry which is preliminary data.</text>
</comment>
<dbReference type="PANTHER" id="PTHR15364:SF0">
    <property type="entry name" value="2'-DEOXYNUCLEOSIDE 5'-PHOSPHATE N-HYDROLASE 1"/>
    <property type="match status" value="1"/>
</dbReference>
<dbReference type="InterPro" id="IPR051239">
    <property type="entry name" value="2'-dNMP_N-hydrolase"/>
</dbReference>
<accession>A0A9P7YAQ4</accession>
<dbReference type="InterPro" id="IPR007710">
    <property type="entry name" value="Nucleoside_deoxyribTrfase"/>
</dbReference>
<dbReference type="SUPFAM" id="SSF52309">
    <property type="entry name" value="N-(deoxy)ribosyltransferase-like"/>
    <property type="match status" value="1"/>
</dbReference>
<evidence type="ECO:0000313" key="2">
    <source>
        <dbReference type="Proteomes" id="UP000824998"/>
    </source>
</evidence>
<evidence type="ECO:0000313" key="1">
    <source>
        <dbReference type="EMBL" id="KAG9230196.1"/>
    </source>
</evidence>
<organism evidence="1 2">
    <name type="scientific">Amylocarpus encephaloides</name>
    <dbReference type="NCBI Taxonomy" id="45428"/>
    <lineage>
        <taxon>Eukaryota</taxon>
        <taxon>Fungi</taxon>
        <taxon>Dikarya</taxon>
        <taxon>Ascomycota</taxon>
        <taxon>Pezizomycotina</taxon>
        <taxon>Leotiomycetes</taxon>
        <taxon>Helotiales</taxon>
        <taxon>Helotiales incertae sedis</taxon>
        <taxon>Amylocarpus</taxon>
    </lineage>
</organism>
<sequence length="197" mass="20673">MSSSQAKPKVYLAGPDVFLPTPVARGEELKALCSGHGLDGLFPLDNALAGHEPGSFAFARAIRGANMELVRSCDGVLANMTPFRGPSMDVGTAYEMGVGAALGKVVVGYTTDGGMGYVEKVHAWAGEGAGRVVRGEDGQLRDVRGMAVEEFRDEAGARGLVDNLMVSCGIARLCLSEEEAVRVMAGELLKRAERAAE</sequence>
<dbReference type="Pfam" id="PF05014">
    <property type="entry name" value="Nuc_deoxyrib_tr"/>
    <property type="match status" value="1"/>
</dbReference>
<proteinExistence type="predicted"/>
<gene>
    <name evidence="1" type="ORF">BJ875DRAFT_164190</name>
</gene>
<evidence type="ECO:0008006" key="3">
    <source>
        <dbReference type="Google" id="ProtNLM"/>
    </source>
</evidence>
<dbReference type="AlphaFoldDB" id="A0A9P7YAQ4"/>
<reference evidence="1" key="1">
    <citation type="journal article" date="2021" name="IMA Fungus">
        <title>Genomic characterization of three marine fungi, including Emericellopsis atlantica sp. nov. with signatures of a generalist lifestyle and marine biomass degradation.</title>
        <authorList>
            <person name="Hagestad O.C."/>
            <person name="Hou L."/>
            <person name="Andersen J.H."/>
            <person name="Hansen E.H."/>
            <person name="Altermark B."/>
            <person name="Li C."/>
            <person name="Kuhnert E."/>
            <person name="Cox R.J."/>
            <person name="Crous P.W."/>
            <person name="Spatafora J.W."/>
            <person name="Lail K."/>
            <person name="Amirebrahimi M."/>
            <person name="Lipzen A."/>
            <person name="Pangilinan J."/>
            <person name="Andreopoulos W."/>
            <person name="Hayes R.D."/>
            <person name="Ng V."/>
            <person name="Grigoriev I.V."/>
            <person name="Jackson S.A."/>
            <person name="Sutton T.D.S."/>
            <person name="Dobson A.D.W."/>
            <person name="Rama T."/>
        </authorList>
    </citation>
    <scope>NUCLEOTIDE SEQUENCE</scope>
    <source>
        <strain evidence="1">TRa018bII</strain>
    </source>
</reference>